<accession>A0A117R1G2</accession>
<keyword evidence="5" id="KW-0408">Iron</keyword>
<organism evidence="8 9">
    <name type="scientific">Streptomyces griseorubiginosus</name>
    <dbReference type="NCBI Taxonomy" id="67304"/>
    <lineage>
        <taxon>Bacteria</taxon>
        <taxon>Bacillati</taxon>
        <taxon>Actinomycetota</taxon>
        <taxon>Actinomycetes</taxon>
        <taxon>Kitasatosporales</taxon>
        <taxon>Streptomycetaceae</taxon>
        <taxon>Streptomyces</taxon>
    </lineage>
</organism>
<evidence type="ECO:0000256" key="7">
    <source>
        <dbReference type="ARBA" id="ARBA00023291"/>
    </source>
</evidence>
<evidence type="ECO:0000256" key="4">
    <source>
        <dbReference type="ARBA" id="ARBA00022982"/>
    </source>
</evidence>
<keyword evidence="2" id="KW-0813">Transport</keyword>
<gene>
    <name evidence="8" type="ORF">AQJ54_19000</name>
</gene>
<evidence type="ECO:0000256" key="1">
    <source>
        <dbReference type="ARBA" id="ARBA00001927"/>
    </source>
</evidence>
<evidence type="ECO:0000256" key="5">
    <source>
        <dbReference type="ARBA" id="ARBA00023004"/>
    </source>
</evidence>
<keyword evidence="9" id="KW-1185">Reference proteome</keyword>
<dbReference type="AlphaFoldDB" id="A0A117R1G2"/>
<protein>
    <submittedName>
        <fullName evidence="8">Ferredoxin</fullName>
    </submittedName>
</protein>
<comment type="caution">
    <text evidence="8">The sequence shown here is derived from an EMBL/GenBank/DDBJ whole genome shotgun (WGS) entry which is preliminary data.</text>
</comment>
<evidence type="ECO:0000313" key="9">
    <source>
        <dbReference type="Proteomes" id="UP000054375"/>
    </source>
</evidence>
<keyword evidence="3" id="KW-0479">Metal-binding</keyword>
<dbReference type="RefSeq" id="WP_062238837.1">
    <property type="nucleotide sequence ID" value="NZ_JBEYRZ010000003.1"/>
</dbReference>
<dbReference type="InterPro" id="IPR051269">
    <property type="entry name" value="Fe-S_cluster_ET"/>
</dbReference>
<dbReference type="GO" id="GO:0051538">
    <property type="term" value="F:3 iron, 4 sulfur cluster binding"/>
    <property type="evidence" value="ECO:0007669"/>
    <property type="project" value="UniProtKB-KW"/>
</dbReference>
<keyword evidence="7" id="KW-0003">3Fe-4S</keyword>
<evidence type="ECO:0000256" key="6">
    <source>
        <dbReference type="ARBA" id="ARBA00023014"/>
    </source>
</evidence>
<dbReference type="GO" id="GO:0046872">
    <property type="term" value="F:metal ion binding"/>
    <property type="evidence" value="ECO:0007669"/>
    <property type="project" value="UniProtKB-KW"/>
</dbReference>
<dbReference type="PANTHER" id="PTHR36923">
    <property type="entry name" value="FERREDOXIN"/>
    <property type="match status" value="1"/>
</dbReference>
<name>A0A117R1G2_9ACTN</name>
<evidence type="ECO:0000313" key="8">
    <source>
        <dbReference type="EMBL" id="KUN65806.1"/>
    </source>
</evidence>
<evidence type="ECO:0000256" key="3">
    <source>
        <dbReference type="ARBA" id="ARBA00022723"/>
    </source>
</evidence>
<evidence type="ECO:0000256" key="2">
    <source>
        <dbReference type="ARBA" id="ARBA00022448"/>
    </source>
</evidence>
<proteinExistence type="predicted"/>
<keyword evidence="4" id="KW-0249">Electron transport</keyword>
<dbReference type="PANTHER" id="PTHR36923:SF3">
    <property type="entry name" value="FERREDOXIN"/>
    <property type="match status" value="1"/>
</dbReference>
<sequence length="70" mass="7714">MKVEVDLNKCQDHGQCVYAAPDLFALDDEGRLSLRSQVTDVYVADVDEASAEDLYEAAEVCPLQAITVHE</sequence>
<dbReference type="Pfam" id="PF13459">
    <property type="entry name" value="Fer4_15"/>
    <property type="match status" value="1"/>
</dbReference>
<dbReference type="Proteomes" id="UP000054375">
    <property type="component" value="Unassembled WGS sequence"/>
</dbReference>
<dbReference type="EMBL" id="LMWV01000016">
    <property type="protein sequence ID" value="KUN65806.1"/>
    <property type="molecule type" value="Genomic_DNA"/>
</dbReference>
<reference evidence="8 9" key="1">
    <citation type="submission" date="2015-10" db="EMBL/GenBank/DDBJ databases">
        <title>Draft genome sequence of Streptomyces griseorubiginosus DSM 40469, type strain for the species Streptomyces griseorubiginosus.</title>
        <authorList>
            <person name="Ruckert C."/>
            <person name="Winkler A."/>
            <person name="Kalinowski J."/>
            <person name="Kampfer P."/>
            <person name="Glaeser S."/>
        </authorList>
    </citation>
    <scope>NUCLEOTIDE SEQUENCE [LARGE SCALE GENOMIC DNA]</scope>
    <source>
        <strain evidence="8 9">DSM 40469</strain>
    </source>
</reference>
<dbReference type="SUPFAM" id="SSF54862">
    <property type="entry name" value="4Fe-4S ferredoxins"/>
    <property type="match status" value="1"/>
</dbReference>
<dbReference type="Gene3D" id="3.30.70.20">
    <property type="match status" value="1"/>
</dbReference>
<keyword evidence="6" id="KW-0411">Iron-sulfur</keyword>
<comment type="cofactor">
    <cofactor evidence="1">
        <name>[3Fe-4S] cluster</name>
        <dbReference type="ChEBI" id="CHEBI:21137"/>
    </cofactor>
</comment>